<sequence>MEAFDDAQISGGTAGTLNAASGANLTITSGELKGANFAATDAGNGVAVTGAKISSEDLLAASSSSGTNITANLADTGNTAIEISGDGEVTTDGTTKLYVDGTEDGFEATTDASYETNLYVGDDGSVTDAADGNGATLYVTDAGQLTFEAKSEGGKTEDPLEVLDKALSDVDALRSDLGAIQNRFESAITNLSTTETNLSAARSRIEDADYAVEVANMTRAQILQQAGTSVLAQANQVPQSVLSLLG</sequence>
<protein>
    <recommendedName>
        <fullName evidence="7">Flagellin C-terminal domain-containing protein</fullName>
    </recommendedName>
</protein>
<dbReference type="AlphaFoldDB" id="A0AAU7L1A1"/>
<evidence type="ECO:0000259" key="4">
    <source>
        <dbReference type="Pfam" id="PF00700"/>
    </source>
</evidence>
<dbReference type="InterPro" id="IPR001492">
    <property type="entry name" value="Flagellin"/>
</dbReference>
<organism evidence="6">
    <name type="scientific">Halomonas sp. H10-59</name>
    <dbReference type="NCBI Taxonomy" id="2950874"/>
    <lineage>
        <taxon>Bacteria</taxon>
        <taxon>Pseudomonadati</taxon>
        <taxon>Pseudomonadota</taxon>
        <taxon>Gammaproteobacteria</taxon>
        <taxon>Oceanospirillales</taxon>
        <taxon>Halomonadaceae</taxon>
        <taxon>Halomonas</taxon>
    </lineage>
</organism>
<comment type="similarity">
    <text evidence="2">Belongs to the bacterial flagellin family.</text>
</comment>
<dbReference type="Gene3D" id="1.20.1330.10">
    <property type="entry name" value="f41 fragment of flagellin, N-terminal domain"/>
    <property type="match status" value="1"/>
</dbReference>
<name>A0AAU7L1A1_9GAMM</name>
<dbReference type="EMBL" id="CP098828">
    <property type="protein sequence ID" value="XBO77283.1"/>
    <property type="molecule type" value="Genomic_DNA"/>
</dbReference>
<proteinExistence type="inferred from homology"/>
<evidence type="ECO:0000313" key="6">
    <source>
        <dbReference type="EMBL" id="XBO77283.1"/>
    </source>
</evidence>
<feature type="domain" description="Flagellin H7-serospecific" evidence="5">
    <location>
        <begin position="13"/>
        <end position="151"/>
    </location>
</feature>
<dbReference type="InterPro" id="IPR046358">
    <property type="entry name" value="Flagellin_C"/>
</dbReference>
<dbReference type="GO" id="GO:0009288">
    <property type="term" value="C:bacterial-type flagellum"/>
    <property type="evidence" value="ECO:0007669"/>
    <property type="project" value="UniProtKB-SubCell"/>
</dbReference>
<feature type="domain" description="Flagellin C-terminal" evidence="4">
    <location>
        <begin position="160"/>
        <end position="245"/>
    </location>
</feature>
<dbReference type="InterPro" id="IPR032826">
    <property type="entry name" value="FliC_H7"/>
</dbReference>
<dbReference type="Pfam" id="PF00700">
    <property type="entry name" value="Flagellin_C"/>
    <property type="match status" value="1"/>
</dbReference>
<comment type="subcellular location">
    <subcellularLocation>
        <location evidence="1">Bacterial flagellum</location>
    </subcellularLocation>
</comment>
<dbReference type="Pfam" id="PF12445">
    <property type="entry name" value="FliC"/>
    <property type="match status" value="1"/>
</dbReference>
<dbReference type="PANTHER" id="PTHR42792:SF2">
    <property type="entry name" value="FLAGELLIN"/>
    <property type="match status" value="1"/>
</dbReference>
<dbReference type="Gene3D" id="6.10.10.10">
    <property type="entry name" value="Flagellar export chaperone, C-terminal domain"/>
    <property type="match status" value="1"/>
</dbReference>
<keyword evidence="3" id="KW-0975">Bacterial flagellum</keyword>
<dbReference type="InterPro" id="IPR042187">
    <property type="entry name" value="Flagellin_C_sub2"/>
</dbReference>
<evidence type="ECO:0008006" key="7">
    <source>
        <dbReference type="Google" id="ProtNLM"/>
    </source>
</evidence>
<dbReference type="SUPFAM" id="SSF64518">
    <property type="entry name" value="Phase 1 flagellin"/>
    <property type="match status" value="1"/>
</dbReference>
<evidence type="ECO:0000256" key="1">
    <source>
        <dbReference type="ARBA" id="ARBA00004365"/>
    </source>
</evidence>
<accession>A0AAU7L1A1</accession>
<evidence type="ECO:0000256" key="3">
    <source>
        <dbReference type="ARBA" id="ARBA00023143"/>
    </source>
</evidence>
<evidence type="ECO:0000259" key="5">
    <source>
        <dbReference type="Pfam" id="PF12445"/>
    </source>
</evidence>
<gene>
    <name evidence="6" type="ORF">NFG57_20115</name>
</gene>
<evidence type="ECO:0000256" key="2">
    <source>
        <dbReference type="ARBA" id="ARBA00005709"/>
    </source>
</evidence>
<dbReference type="GO" id="GO:0005198">
    <property type="term" value="F:structural molecule activity"/>
    <property type="evidence" value="ECO:0007669"/>
    <property type="project" value="InterPro"/>
</dbReference>
<dbReference type="PANTHER" id="PTHR42792">
    <property type="entry name" value="FLAGELLIN"/>
    <property type="match status" value="1"/>
</dbReference>
<reference evidence="6" key="1">
    <citation type="submission" date="2022-06" db="EMBL/GenBank/DDBJ databases">
        <title>A novel DMS-producing enzyme.</title>
        <authorList>
            <person name="Zhang Y."/>
        </authorList>
    </citation>
    <scope>NUCLEOTIDE SEQUENCE</scope>
    <source>
        <strain evidence="6">H10-59</strain>
    </source>
</reference>